<feature type="domain" description="Amidase" evidence="3">
    <location>
        <begin position="80"/>
        <end position="255"/>
    </location>
</feature>
<dbReference type="PANTHER" id="PTHR11895">
    <property type="entry name" value="TRANSAMIDASE"/>
    <property type="match status" value="1"/>
</dbReference>
<dbReference type="Proteomes" id="UP000175829">
    <property type="component" value="Unassembled WGS sequence"/>
</dbReference>
<protein>
    <submittedName>
        <fullName evidence="4">Amidase</fullName>
    </submittedName>
</protein>
<feature type="domain" description="Amidase" evidence="3">
    <location>
        <begin position="299"/>
        <end position="384"/>
    </location>
</feature>
<sequence>MSAAGIAAEVAAGRVTAREVVREALARIAEADPSVRAFDSVWPARALEYAAAVDRAVGDGERLPLAGVPLGVKATQRLSAPSVARLVAAGCVPVGATATPGPGTPWQTWGMTDRGRTLNPLRPDLSPGGSSAGSAAAVAAGMVPLATGSDGAGSVRIPAAWCAVLGLKPTGGLLPLPGSPPGRPRRSVPGPLARTATDTAACFAALTGTSASAPGPPERPLRTAWSATLGCADTRQPVAATARAFLDELARTGAVAPRPAAVRLPDAADCWRTLRARRPPGTAAGPEGGTAAGPAAAAAADRTGAELAAELDRVFAAVDLLATPTTPNPPHGHHGPGEDMSVALTWAFNITGHPAISLPAGRTGAGEPVGLQLVAAHGREAELLAVAAAAETVPGPH</sequence>
<dbReference type="EMBL" id="LJGV01000022">
    <property type="protein sequence ID" value="OEV01190.1"/>
    <property type="molecule type" value="Genomic_DNA"/>
</dbReference>
<dbReference type="PANTHER" id="PTHR11895:SF7">
    <property type="entry name" value="GLUTAMYL-TRNA(GLN) AMIDOTRANSFERASE SUBUNIT A, MITOCHONDRIAL"/>
    <property type="match status" value="1"/>
</dbReference>
<name>A0A1E7KBA2_9ACTN</name>
<dbReference type="PATRIC" id="fig|943816.4.peg.1674"/>
<accession>A0A1E7KBA2</accession>
<feature type="domain" description="Amidase" evidence="3">
    <location>
        <begin position="19"/>
        <end position="74"/>
    </location>
</feature>
<comment type="similarity">
    <text evidence="1">Belongs to the amidase family.</text>
</comment>
<dbReference type="InterPro" id="IPR023631">
    <property type="entry name" value="Amidase_dom"/>
</dbReference>
<reference evidence="4 5" key="1">
    <citation type="journal article" date="2016" name="Front. Microbiol.">
        <title>Comparative Genomics Analysis of Streptomyces Species Reveals Their Adaptation to the Marine Environment and Their Diversity at the Genomic Level.</title>
        <authorList>
            <person name="Tian X."/>
            <person name="Zhang Z."/>
            <person name="Yang T."/>
            <person name="Chen M."/>
            <person name="Li J."/>
            <person name="Chen F."/>
            <person name="Yang J."/>
            <person name="Li W."/>
            <person name="Zhang B."/>
            <person name="Zhang Z."/>
            <person name="Wu J."/>
            <person name="Zhang C."/>
            <person name="Long L."/>
            <person name="Xiao J."/>
        </authorList>
    </citation>
    <scope>NUCLEOTIDE SEQUENCE [LARGE SCALE GENOMIC DNA]</scope>
    <source>
        <strain evidence="4 5">SCSIO M10379</strain>
    </source>
</reference>
<dbReference type="Pfam" id="PF01425">
    <property type="entry name" value="Amidase"/>
    <property type="match status" value="3"/>
</dbReference>
<evidence type="ECO:0000256" key="2">
    <source>
        <dbReference type="SAM" id="MobiDB-lite"/>
    </source>
</evidence>
<dbReference type="Gene3D" id="3.90.1300.10">
    <property type="entry name" value="Amidase signature (AS) domain"/>
    <property type="match status" value="1"/>
</dbReference>
<dbReference type="SUPFAM" id="SSF75304">
    <property type="entry name" value="Amidase signature (AS) enzymes"/>
    <property type="match status" value="1"/>
</dbReference>
<comment type="caution">
    <text evidence="4">The sequence shown here is derived from an EMBL/GenBank/DDBJ whole genome shotgun (WGS) entry which is preliminary data.</text>
</comment>
<evidence type="ECO:0000259" key="3">
    <source>
        <dbReference type="Pfam" id="PF01425"/>
    </source>
</evidence>
<evidence type="ECO:0000313" key="5">
    <source>
        <dbReference type="Proteomes" id="UP000175829"/>
    </source>
</evidence>
<dbReference type="InterPro" id="IPR036928">
    <property type="entry name" value="AS_sf"/>
</dbReference>
<organism evidence="4 5">
    <name type="scientific">Streptomyces qinglanensis</name>
    <dbReference type="NCBI Taxonomy" id="943816"/>
    <lineage>
        <taxon>Bacteria</taxon>
        <taxon>Bacillati</taxon>
        <taxon>Actinomycetota</taxon>
        <taxon>Actinomycetes</taxon>
        <taxon>Kitasatosporales</taxon>
        <taxon>Streptomycetaceae</taxon>
        <taxon>Streptomyces</taxon>
    </lineage>
</organism>
<dbReference type="InterPro" id="IPR000120">
    <property type="entry name" value="Amidase"/>
</dbReference>
<proteinExistence type="inferred from homology"/>
<evidence type="ECO:0000313" key="4">
    <source>
        <dbReference type="EMBL" id="OEV01190.1"/>
    </source>
</evidence>
<dbReference type="AlphaFoldDB" id="A0A1E7KBA2"/>
<dbReference type="GO" id="GO:0003824">
    <property type="term" value="F:catalytic activity"/>
    <property type="evidence" value="ECO:0007669"/>
    <property type="project" value="InterPro"/>
</dbReference>
<evidence type="ECO:0000256" key="1">
    <source>
        <dbReference type="ARBA" id="ARBA00009199"/>
    </source>
</evidence>
<gene>
    <name evidence="4" type="ORF">AN217_11295</name>
</gene>
<feature type="region of interest" description="Disordered" evidence="2">
    <location>
        <begin position="277"/>
        <end position="297"/>
    </location>
</feature>